<comment type="caution">
    <text evidence="1">The sequence shown here is derived from an EMBL/GenBank/DDBJ whole genome shotgun (WGS) entry which is preliminary data.</text>
</comment>
<dbReference type="InterPro" id="IPR015943">
    <property type="entry name" value="WD40/YVTN_repeat-like_dom_sf"/>
</dbReference>
<proteinExistence type="predicted"/>
<gene>
    <name evidence="1" type="ORF">FEAC_01790</name>
</gene>
<name>A0A0D8FZ06_9ACTN</name>
<accession>A0A0D8FZ06</accession>
<keyword evidence="2" id="KW-1185">Reference proteome</keyword>
<dbReference type="Gene3D" id="2.130.10.10">
    <property type="entry name" value="YVTN repeat-like/Quinoprotein amine dehydrogenase"/>
    <property type="match status" value="1"/>
</dbReference>
<protein>
    <recommendedName>
        <fullName evidence="3">Ycf48-like protein</fullName>
    </recommendedName>
</protein>
<evidence type="ECO:0000313" key="1">
    <source>
        <dbReference type="EMBL" id="KJE78187.1"/>
    </source>
</evidence>
<dbReference type="SUPFAM" id="SSF110296">
    <property type="entry name" value="Oligoxyloglucan reducing end-specific cellobiohydrolase"/>
    <property type="match status" value="1"/>
</dbReference>
<reference evidence="1 2" key="1">
    <citation type="submission" date="2015-01" db="EMBL/GenBank/DDBJ databases">
        <title>Draft genome of the acidophilic iron oxidizer Ferrimicrobium acidiphilum strain T23.</title>
        <authorList>
            <person name="Poehlein A."/>
            <person name="Eisen S."/>
            <person name="Schloemann M."/>
            <person name="Johnson B.D."/>
            <person name="Daniel R."/>
            <person name="Muehling M."/>
        </authorList>
    </citation>
    <scope>NUCLEOTIDE SEQUENCE [LARGE SCALE GENOMIC DNA]</scope>
    <source>
        <strain evidence="1 2">T23</strain>
    </source>
</reference>
<sequence>MSLPVGVEAMESGHGCERAPRLCSVKVLAHFALASLGFRAILVVMCTLTMTACGAASIQVNSSSRSEATPKSVRSLSASVSGTRTVGIAKGFDASKVLTTATGSEVVVVGSVRCGTASCTAIATRSLGPTSASGSWSSVTLHGLGFKRSRGITVISDYRFANRRDGFALFTRYGHTLITSRLYLTTNGGTHWRAVELAHRQFIDAAFTTHSLVGLAGKCSAHGGAQACTSYELMRLPLVTGRPQVNPLLTPNLPYPFLEQPSLAAQGSTVVVVTNPTGPRTAYPLMFESQGGVPPFVKSVRKSLVAVTACGLAIRRPAIWAMCPGGMNISELHAPSLTGRFTQFWDPSGTIGDAFAPVNAVDAYRIVVNPRENGSTLQLTTDAGAHFHTVAAITSPEFSLGATSISFVSLRTGFLATEQFVKGHFHPLLWRTTDGGTTWTRVFPPA</sequence>
<dbReference type="EMBL" id="JXUW01000001">
    <property type="protein sequence ID" value="KJE78187.1"/>
    <property type="molecule type" value="Genomic_DNA"/>
</dbReference>
<dbReference type="AlphaFoldDB" id="A0A0D8FZ06"/>
<evidence type="ECO:0008006" key="3">
    <source>
        <dbReference type="Google" id="ProtNLM"/>
    </source>
</evidence>
<dbReference type="Proteomes" id="UP000032336">
    <property type="component" value="Unassembled WGS sequence"/>
</dbReference>
<evidence type="ECO:0000313" key="2">
    <source>
        <dbReference type="Proteomes" id="UP000032336"/>
    </source>
</evidence>
<organism evidence="1 2">
    <name type="scientific">Ferrimicrobium acidiphilum DSM 19497</name>
    <dbReference type="NCBI Taxonomy" id="1121877"/>
    <lineage>
        <taxon>Bacteria</taxon>
        <taxon>Bacillati</taxon>
        <taxon>Actinomycetota</taxon>
        <taxon>Acidimicrobiia</taxon>
        <taxon>Acidimicrobiales</taxon>
        <taxon>Acidimicrobiaceae</taxon>
        <taxon>Ferrimicrobium</taxon>
    </lineage>
</organism>